<evidence type="ECO:0000313" key="2">
    <source>
        <dbReference type="EMBL" id="GAT55517.1"/>
    </source>
</evidence>
<feature type="coiled-coil region" evidence="1">
    <location>
        <begin position="13"/>
        <end position="48"/>
    </location>
</feature>
<keyword evidence="1" id="KW-0175">Coiled coil</keyword>
<accession>A0ABQ0LWR3</accession>
<evidence type="ECO:0000313" key="3">
    <source>
        <dbReference type="Proteomes" id="UP000815677"/>
    </source>
</evidence>
<protein>
    <submittedName>
        <fullName evidence="2">Uncharacterized protein</fullName>
    </submittedName>
</protein>
<dbReference type="EMBL" id="DF849025">
    <property type="protein sequence ID" value="GAT55517.1"/>
    <property type="molecule type" value="Genomic_DNA"/>
</dbReference>
<keyword evidence="3" id="KW-1185">Reference proteome</keyword>
<dbReference type="Proteomes" id="UP000815677">
    <property type="component" value="Unassembled WGS sequence"/>
</dbReference>
<evidence type="ECO:0000256" key="1">
    <source>
        <dbReference type="SAM" id="Coils"/>
    </source>
</evidence>
<sequence length="363" mass="41124">MAENQVLLRKTNLKHLAEVAQQAREKAAKIEAQKKSRLEQLVKRLNDRGWGDAAWMHGGTLLNQFEGRRYPEVEMVKNTTARLANQLDDALIARLTTDKRSAILRERLRTFRDRPSHIVEPPASFQLAIVPRRIDIALIPQIRALVDPSGDLDASPTAEQLTAALEPIYLPLLQNWATEALNEVSNHAIECLELPPSTPNVLDLAIAVVPCPGKCTHTAQHFRAWRPHPGQSCRAGNRWSNPSPEHFSGWGLSIFRADRRVPEHSDPSDEYCTEAEDILWDRPFDPTVYKFATGNVAESLKNIWKRVKCVVCEKKETTRTQTSRKSDSLSKWFVGPHSWQKAIYHCLTAHATDRQPTTWVLCS</sequence>
<proteinExistence type="predicted"/>
<organism evidence="2 3">
    <name type="scientific">Mycena chlorophos</name>
    <name type="common">Agaric fungus</name>
    <name type="synonym">Agaricus chlorophos</name>
    <dbReference type="NCBI Taxonomy" id="658473"/>
    <lineage>
        <taxon>Eukaryota</taxon>
        <taxon>Fungi</taxon>
        <taxon>Dikarya</taxon>
        <taxon>Basidiomycota</taxon>
        <taxon>Agaricomycotina</taxon>
        <taxon>Agaricomycetes</taxon>
        <taxon>Agaricomycetidae</taxon>
        <taxon>Agaricales</taxon>
        <taxon>Marasmiineae</taxon>
        <taxon>Mycenaceae</taxon>
        <taxon>Mycena</taxon>
    </lineage>
</organism>
<reference evidence="2" key="1">
    <citation type="submission" date="2014-09" db="EMBL/GenBank/DDBJ databases">
        <title>Genome sequence of the luminous mushroom Mycena chlorophos for searching fungal bioluminescence genes.</title>
        <authorList>
            <person name="Tanaka Y."/>
            <person name="Kasuga D."/>
            <person name="Oba Y."/>
            <person name="Hase S."/>
            <person name="Sato K."/>
            <person name="Oba Y."/>
            <person name="Sakakibara Y."/>
        </authorList>
    </citation>
    <scope>NUCLEOTIDE SEQUENCE</scope>
</reference>
<name>A0ABQ0LWR3_MYCCL</name>
<gene>
    <name evidence="2" type="ORF">MCHLO_12275</name>
</gene>